<comment type="caution">
    <text evidence="2">The sequence shown here is derived from an EMBL/GenBank/DDBJ whole genome shotgun (WGS) entry which is preliminary data.</text>
</comment>
<keyword evidence="1" id="KW-0560">Oxidoreductase</keyword>
<evidence type="ECO:0000256" key="1">
    <source>
        <dbReference type="ARBA" id="ARBA00023002"/>
    </source>
</evidence>
<dbReference type="RefSeq" id="WP_223004957.1">
    <property type="nucleotide sequence ID" value="NZ_JAHSQO010000005.1"/>
</dbReference>
<gene>
    <name evidence="2" type="ORF">KVG22_17150</name>
</gene>
<reference evidence="2 3" key="1">
    <citation type="submission" date="2021-06" db="EMBL/GenBank/DDBJ databases">
        <title>Nitratireductor porphyridii sp. nov., isolated from a small marine red alga, Porphyridium purpureum in South Korea.</title>
        <authorList>
            <person name="Kim K.H."/>
            <person name="Kristyanto S."/>
            <person name="Jeon C.O."/>
        </authorList>
    </citation>
    <scope>NUCLEOTIDE SEQUENCE [LARGE SCALE GENOMIC DNA]</scope>
    <source>
        <strain evidence="2 3">R6</strain>
    </source>
</reference>
<accession>A0ABS7RBK4</accession>
<evidence type="ECO:0000313" key="3">
    <source>
        <dbReference type="Proteomes" id="UP000777661"/>
    </source>
</evidence>
<keyword evidence="3" id="KW-1185">Reference proteome</keyword>
<name>A0ABS7RBK4_9HYPH</name>
<dbReference type="Gene3D" id="3.60.130.10">
    <property type="entry name" value="Clavaminate synthase-like"/>
    <property type="match status" value="1"/>
</dbReference>
<dbReference type="InterPro" id="IPR042098">
    <property type="entry name" value="TauD-like_sf"/>
</dbReference>
<evidence type="ECO:0008006" key="4">
    <source>
        <dbReference type="Google" id="ProtNLM"/>
    </source>
</evidence>
<dbReference type="EMBL" id="JAHSQO010000005">
    <property type="protein sequence ID" value="MBY8918332.1"/>
    <property type="molecule type" value="Genomic_DNA"/>
</dbReference>
<protein>
    <recommendedName>
        <fullName evidence="4">TauD/TfdA-like domain-containing protein</fullName>
    </recommendedName>
</protein>
<dbReference type="Proteomes" id="UP000777661">
    <property type="component" value="Unassembled WGS sequence"/>
</dbReference>
<organism evidence="2 3">
    <name type="scientific">Nitratireductor rhodophyticola</name>
    <dbReference type="NCBI Taxonomy" id="2854036"/>
    <lineage>
        <taxon>Bacteria</taxon>
        <taxon>Pseudomonadati</taxon>
        <taxon>Pseudomonadota</taxon>
        <taxon>Alphaproteobacteria</taxon>
        <taxon>Hyphomicrobiales</taxon>
        <taxon>Phyllobacteriaceae</taxon>
        <taxon>Nitratireductor</taxon>
    </lineage>
</organism>
<sequence length="335" mass="37234">MSTKDARMHQSTLATEAPSFSLDREFVREFCHDVLEVDGQLQSLGDTKNAGVLEHLSCQFRSRFSDTVVDIETQIAHKACGIAVVDVPSVYEDVTDDAIAGALVSIAATSALIKPSKDIENLTPFTMFSASCESSRALRKAGLPDISPTDILDFHSDGLICGKSLGVPRYIAIYNTFINYRKCGFFYWVPTSSIEALPEHLARIGLDDDFTFELTPAVYGETGSKIDRIVERRVRTAIFRKDVDGSIVTFMNGKFTGKDGADADFTWPLKAFQNSIAKNPFRYAVEQRSRRLIILNNSSGFHARDIFEDPVEGHEETRNYLRSVSAEAFHTGHLL</sequence>
<evidence type="ECO:0000313" key="2">
    <source>
        <dbReference type="EMBL" id="MBY8918332.1"/>
    </source>
</evidence>
<proteinExistence type="predicted"/>